<reference evidence="1" key="1">
    <citation type="journal article" date="2021" name="bioRxiv">
        <title>Whole Genome Assembly and Annotation of Northern Wild Rice, Zizania palustris L., Supports a Whole Genome Duplication in the Zizania Genus.</title>
        <authorList>
            <person name="Haas M."/>
            <person name="Kono T."/>
            <person name="Macchietto M."/>
            <person name="Millas R."/>
            <person name="McGilp L."/>
            <person name="Shao M."/>
            <person name="Duquette J."/>
            <person name="Hirsch C.N."/>
            <person name="Kimball J."/>
        </authorList>
    </citation>
    <scope>NUCLEOTIDE SEQUENCE</scope>
    <source>
        <tissue evidence="1">Fresh leaf tissue</tissue>
    </source>
</reference>
<comment type="caution">
    <text evidence="1">The sequence shown here is derived from an EMBL/GenBank/DDBJ whole genome shotgun (WGS) entry which is preliminary data.</text>
</comment>
<dbReference type="EMBL" id="JAAALK010000286">
    <property type="protein sequence ID" value="KAG8062115.1"/>
    <property type="molecule type" value="Genomic_DNA"/>
</dbReference>
<dbReference type="AlphaFoldDB" id="A0A8J5VDM0"/>
<sequence>MDAATHVTTRVMGTFGPLLSQALETGNAGELLVDPRLDKNFNEAEMFHMIQAAAACIRIRHPGDPG</sequence>
<evidence type="ECO:0000313" key="2">
    <source>
        <dbReference type="Proteomes" id="UP000729402"/>
    </source>
</evidence>
<reference evidence="1" key="2">
    <citation type="submission" date="2021-02" db="EMBL/GenBank/DDBJ databases">
        <authorList>
            <person name="Kimball J.A."/>
            <person name="Haas M.W."/>
            <person name="Macchietto M."/>
            <person name="Kono T."/>
            <person name="Duquette J."/>
            <person name="Shao M."/>
        </authorList>
    </citation>
    <scope>NUCLEOTIDE SEQUENCE</scope>
    <source>
        <tissue evidence="1">Fresh leaf tissue</tissue>
    </source>
</reference>
<organism evidence="1 2">
    <name type="scientific">Zizania palustris</name>
    <name type="common">Northern wild rice</name>
    <dbReference type="NCBI Taxonomy" id="103762"/>
    <lineage>
        <taxon>Eukaryota</taxon>
        <taxon>Viridiplantae</taxon>
        <taxon>Streptophyta</taxon>
        <taxon>Embryophyta</taxon>
        <taxon>Tracheophyta</taxon>
        <taxon>Spermatophyta</taxon>
        <taxon>Magnoliopsida</taxon>
        <taxon>Liliopsida</taxon>
        <taxon>Poales</taxon>
        <taxon>Poaceae</taxon>
        <taxon>BOP clade</taxon>
        <taxon>Oryzoideae</taxon>
        <taxon>Oryzeae</taxon>
        <taxon>Zizaniinae</taxon>
        <taxon>Zizania</taxon>
    </lineage>
</organism>
<accession>A0A8J5VDM0</accession>
<protein>
    <submittedName>
        <fullName evidence="1">Uncharacterized protein</fullName>
    </submittedName>
</protein>
<gene>
    <name evidence="1" type="ORF">GUJ93_ZPchr0003g17682</name>
</gene>
<proteinExistence type="predicted"/>
<dbReference type="OrthoDB" id="4062651at2759"/>
<keyword evidence="2" id="KW-1185">Reference proteome</keyword>
<evidence type="ECO:0000313" key="1">
    <source>
        <dbReference type="EMBL" id="KAG8062115.1"/>
    </source>
</evidence>
<dbReference type="Proteomes" id="UP000729402">
    <property type="component" value="Unassembled WGS sequence"/>
</dbReference>
<name>A0A8J5VDM0_ZIZPA</name>